<reference evidence="3 4" key="1">
    <citation type="journal article" date="2011" name="Stand. Genomic Sci.">
        <title>Complete genome sequence of the gliding, heparinolytic Pedobacter saltans type strain (113).</title>
        <authorList>
            <person name="Liolios K."/>
            <person name="Sikorski J."/>
            <person name="Lu M."/>
            <person name="Nolan M."/>
            <person name="Lapidus A."/>
            <person name="Lucas S."/>
            <person name="Hammon N."/>
            <person name="Deshpande S."/>
            <person name="Cheng J.F."/>
            <person name="Tapia R."/>
            <person name="Han C."/>
            <person name="Goodwin L."/>
            <person name="Pitluck S."/>
            <person name="Huntemann M."/>
            <person name="Ivanova N."/>
            <person name="Pagani I."/>
            <person name="Mavromatis K."/>
            <person name="Ovchinikova G."/>
            <person name="Pati A."/>
            <person name="Chen A."/>
            <person name="Palaniappan K."/>
            <person name="Land M."/>
            <person name="Hauser L."/>
            <person name="Brambilla E.M."/>
            <person name="Kotsyurbenko O."/>
            <person name="Rohde M."/>
            <person name="Tindall B.J."/>
            <person name="Abt B."/>
            <person name="Goker M."/>
            <person name="Detter J.C."/>
            <person name="Woyke T."/>
            <person name="Bristow J."/>
            <person name="Eisen J.A."/>
            <person name="Markowitz V."/>
            <person name="Hugenholtz P."/>
            <person name="Klenk H.P."/>
            <person name="Kyrpides N.C."/>
        </authorList>
    </citation>
    <scope>NUCLEOTIDE SEQUENCE [LARGE SCALE GENOMIC DNA]</scope>
    <source>
        <strain evidence="4">ATCC 51119 / DSM 12145 / JCM 21818 / LMG 10337 / NBRC 100064 / NCIMB 13643</strain>
    </source>
</reference>
<feature type="domain" description="CAAX prenyl protease 2/Lysostaphin resistance protein A-like" evidence="2">
    <location>
        <begin position="120"/>
        <end position="211"/>
    </location>
</feature>
<dbReference type="GO" id="GO:0080120">
    <property type="term" value="P:CAAX-box protein maturation"/>
    <property type="evidence" value="ECO:0007669"/>
    <property type="project" value="UniProtKB-ARBA"/>
</dbReference>
<gene>
    <name evidence="3" type="ordered locus">Pedsa_0098</name>
</gene>
<dbReference type="Proteomes" id="UP000000310">
    <property type="component" value="Chromosome"/>
</dbReference>
<dbReference type="InterPro" id="IPR003675">
    <property type="entry name" value="Rce1/LyrA-like_dom"/>
</dbReference>
<evidence type="ECO:0000259" key="2">
    <source>
        <dbReference type="Pfam" id="PF02517"/>
    </source>
</evidence>
<proteinExistence type="predicted"/>
<dbReference type="eggNOG" id="COG1266">
    <property type="taxonomic scope" value="Bacteria"/>
</dbReference>
<feature type="transmembrane region" description="Helical" evidence="1">
    <location>
        <begin position="45"/>
        <end position="64"/>
    </location>
</feature>
<dbReference type="AlphaFoldDB" id="F0SCU5"/>
<accession>F0SCU5</accession>
<reference evidence="4" key="2">
    <citation type="submission" date="2011-02" db="EMBL/GenBank/DDBJ databases">
        <title>The complete genome of Pedobacter saltans DSM 12145.</title>
        <authorList>
            <consortium name="US DOE Joint Genome Institute (JGI-PGF)"/>
            <person name="Lucas S."/>
            <person name="Copeland A."/>
            <person name="Lapidus A."/>
            <person name="Bruce D."/>
            <person name="Goodwin L."/>
            <person name="Pitluck S."/>
            <person name="Kyrpides N."/>
            <person name="Mavromatis K."/>
            <person name="Pagani I."/>
            <person name="Ivanova N."/>
            <person name="Ovchinnikova G."/>
            <person name="Lu M."/>
            <person name="Detter J.C."/>
            <person name="Han C."/>
            <person name="Land M."/>
            <person name="Hauser L."/>
            <person name="Markowitz V."/>
            <person name="Cheng J.-F."/>
            <person name="Hugenholtz P."/>
            <person name="Woyke T."/>
            <person name="Wu D."/>
            <person name="Tindall B."/>
            <person name="Pomrenke H.G."/>
            <person name="Brambilla E."/>
            <person name="Klenk H.-P."/>
            <person name="Eisen J.A."/>
        </authorList>
    </citation>
    <scope>NUCLEOTIDE SEQUENCE [LARGE SCALE GENOMIC DNA]</scope>
    <source>
        <strain evidence="4">ATCC 51119 / DSM 12145 / JCM 21818 / LMG 10337 / NBRC 100064 / NCIMB 13643</strain>
    </source>
</reference>
<evidence type="ECO:0000313" key="4">
    <source>
        <dbReference type="Proteomes" id="UP000000310"/>
    </source>
</evidence>
<dbReference type="PANTHER" id="PTHR39430:SF1">
    <property type="entry name" value="PROTEASE"/>
    <property type="match status" value="1"/>
</dbReference>
<dbReference type="STRING" id="762903.Pedsa_0098"/>
<dbReference type="PANTHER" id="PTHR39430">
    <property type="entry name" value="MEMBRANE-ASSOCIATED PROTEASE-RELATED"/>
    <property type="match status" value="1"/>
</dbReference>
<evidence type="ECO:0000313" key="3">
    <source>
        <dbReference type="EMBL" id="ADY50684.1"/>
    </source>
</evidence>
<dbReference type="GO" id="GO:0004175">
    <property type="term" value="F:endopeptidase activity"/>
    <property type="evidence" value="ECO:0007669"/>
    <property type="project" value="UniProtKB-ARBA"/>
</dbReference>
<dbReference type="EMBL" id="CP002545">
    <property type="protein sequence ID" value="ADY50684.1"/>
    <property type="molecule type" value="Genomic_DNA"/>
</dbReference>
<dbReference type="KEGG" id="psn:Pedsa_0098"/>
<feature type="transmembrane region" description="Helical" evidence="1">
    <location>
        <begin position="153"/>
        <end position="171"/>
    </location>
</feature>
<feature type="transmembrane region" description="Helical" evidence="1">
    <location>
        <begin position="12"/>
        <end position="33"/>
    </location>
</feature>
<dbReference type="RefSeq" id="WP_013631187.1">
    <property type="nucleotide sequence ID" value="NC_015177.1"/>
</dbReference>
<sequence length="266" mass="29856">MKTKAPFSSIAPLLRTFLFYISTIVILMVTSRITKSLNVNYKEGINILLAVGLTFCLVILFTKWERLKLMDIGISVKKNPSIGFIRGYIIGLILVALHLSTLNALGLIKLEINPAFSFTSLCFHFLLFLLVAVREELAFRSYFIRTLHYRYSFLFALIIVTLVFILEHIVSGLSIKMSIIGSGFGGILFGVAALRSRSISLPIGLHAAWNFGQWFTGFKDQSTGFLNPAALSENNLYVENMSLVLFSLIMILGTLLIIYLTRKLEQ</sequence>
<organism evidence="3 4">
    <name type="scientific">Pseudopedobacter saltans (strain ATCC 51119 / DSM 12145 / JCM 21818 / CCUG 39354 / LMG 10337 / NBRC 100064 / NCIMB 13643)</name>
    <name type="common">Pedobacter saltans</name>
    <dbReference type="NCBI Taxonomy" id="762903"/>
    <lineage>
        <taxon>Bacteria</taxon>
        <taxon>Pseudomonadati</taxon>
        <taxon>Bacteroidota</taxon>
        <taxon>Sphingobacteriia</taxon>
        <taxon>Sphingobacteriales</taxon>
        <taxon>Sphingobacteriaceae</taxon>
        <taxon>Pseudopedobacter</taxon>
    </lineage>
</organism>
<protein>
    <submittedName>
        <fullName evidence="3">Abortive infection protein</fullName>
    </submittedName>
</protein>
<dbReference type="Pfam" id="PF02517">
    <property type="entry name" value="Rce1-like"/>
    <property type="match status" value="1"/>
</dbReference>
<keyword evidence="1" id="KW-1133">Transmembrane helix</keyword>
<keyword evidence="1" id="KW-0472">Membrane</keyword>
<evidence type="ECO:0000256" key="1">
    <source>
        <dbReference type="SAM" id="Phobius"/>
    </source>
</evidence>
<keyword evidence="1" id="KW-0812">Transmembrane</keyword>
<name>F0SCU5_PSESL</name>
<dbReference type="HOGENOM" id="CLU_1010962_0_0_10"/>
<feature type="transmembrane region" description="Helical" evidence="1">
    <location>
        <begin position="114"/>
        <end position="133"/>
    </location>
</feature>
<keyword evidence="4" id="KW-1185">Reference proteome</keyword>
<feature type="transmembrane region" description="Helical" evidence="1">
    <location>
        <begin position="243"/>
        <end position="261"/>
    </location>
</feature>
<feature type="transmembrane region" description="Helical" evidence="1">
    <location>
        <begin position="85"/>
        <end position="108"/>
    </location>
</feature>